<feature type="region of interest" description="Disordered" evidence="1">
    <location>
        <begin position="1"/>
        <end position="59"/>
    </location>
</feature>
<proteinExistence type="predicted"/>
<feature type="region of interest" description="Disordered" evidence="1">
    <location>
        <begin position="91"/>
        <end position="111"/>
    </location>
</feature>
<dbReference type="AlphaFoldDB" id="A0AA86M829"/>
<sequence>MPKAFIESFPNKQKLDSIVEEDSQSDEESEHSVQGSEHSVQGSEHSVQVSEHSRSSNGRSAAGAFLKNAIRSISSSLSQAWKSTSPQPISNVELNQDLLPPQDSDAGAPGGSVETARQYILTPYGVDKLITVSANEFLWDVFGGDERELAGASKTPAGNALDVFFHACLWQEYSQGKDLRVVDVDALCFDLLSDTNRPDFQDPGLQTPFLADCANLYHAHGYQFPDQQIQQAIQKNVRLWTKANLVNWAPEKKQALKQQFLDQVSLDLNGRPSQATESVGLFSTPDEASVDFEDLGFDDLDSEASFAGMTVAHESSASERRHDIDFEGSEGLTRSASFDSISFDSSESLGPHISASRPADPFLSSDPGQVPANLLAFDTNPEMYSFWRLLSNTHGAVENLGQEEKNIASFNILLGHGSSVTSIPRLHQAFQYDRNALHHDLRRSGFDSDQIDIAITYHIQDWLNEQFNGPIDDGNVNPANQFSSLVKRCLKENEEGLDASTMYPILEVSSSSSQSGRSSRDDVESASSLSSNGWGDEMLYMSSPNNQSRLAELLPKANPARLIGSRSSEGSRLSELAKNFSWFAKPLSAPLRLRHAANYTPGVKVDVIEKDSAPPALAVKFNIGKERTRVNSEANLQLKAALNPHTFSQGDKSLNAMFLAQLDNSGIDKHLYHQAIRQGANQSAGGFRLSAQAHGGLMARTLPFMGPKKSLEQKAVSRLDGRGGKRLSALADHPKQFSKASDKAFLTYMASQQALWNKIKPHPLASDRLFVVPASNEPIQFNLLHQIGFAQNNLNADQLVQMGKLVMSGVRADVVRSPLSDADIRSLYQQDGMQEDQAMPLNVNQFRAALGPGRITRGGEKNYGTLGSQVIDLMARLNSKPGKPVSLKEHQMMGNLLTLMVKRQARLETPVAIRKADVSRQADPFKDTLIATFQQNLTGQLRGQEPQNILIRDDESMANVCEAATKAVNKAFVEIAKAKIVGNVPFLDKLKDVLRNDAGFYAAVDQGLADNIPNLTTKNRHAYLVSLMDYFANTAGELVARSVPMDNTNRAGQGGNRQSEIQPA</sequence>
<protein>
    <submittedName>
        <fullName evidence="2">Uncharacterized protein</fullName>
    </submittedName>
</protein>
<name>A0AA86M829_9BURK</name>
<dbReference type="Proteomes" id="UP001329151">
    <property type="component" value="Chromosome"/>
</dbReference>
<organism evidence="2 3">
    <name type="scientific">Limnobacter thiooxidans</name>
    <dbReference type="NCBI Taxonomy" id="131080"/>
    <lineage>
        <taxon>Bacteria</taxon>
        <taxon>Pseudomonadati</taxon>
        <taxon>Pseudomonadota</taxon>
        <taxon>Betaproteobacteria</taxon>
        <taxon>Burkholderiales</taxon>
        <taxon>Burkholderiaceae</taxon>
        <taxon>Limnobacter</taxon>
    </lineage>
</organism>
<reference evidence="2 3" key="1">
    <citation type="submission" date="2023-10" db="EMBL/GenBank/DDBJ databases">
        <title>Complete Genome Sequence of Limnobacter thiooxidans CS-K2T, Isolated from freshwater lake sediments in Bavaria, Germany.</title>
        <authorList>
            <person name="Naruki M."/>
            <person name="Watanabe A."/>
            <person name="Warashina T."/>
            <person name="Morita T."/>
            <person name="Arakawa K."/>
        </authorList>
    </citation>
    <scope>NUCLEOTIDE SEQUENCE [LARGE SCALE GENOMIC DNA]</scope>
    <source>
        <strain evidence="2 3">CS-K2</strain>
    </source>
</reference>
<dbReference type="KEGG" id="lto:RGQ30_05650"/>
<feature type="compositionally biased region" description="Polar residues" evidence="1">
    <location>
        <begin position="33"/>
        <end position="50"/>
    </location>
</feature>
<dbReference type="EMBL" id="AP028947">
    <property type="protein sequence ID" value="BET25064.1"/>
    <property type="molecule type" value="Genomic_DNA"/>
</dbReference>
<evidence type="ECO:0000313" key="3">
    <source>
        <dbReference type="Proteomes" id="UP001329151"/>
    </source>
</evidence>
<evidence type="ECO:0000256" key="1">
    <source>
        <dbReference type="SAM" id="MobiDB-lite"/>
    </source>
</evidence>
<keyword evidence="3" id="KW-1185">Reference proteome</keyword>
<accession>A0AA86M829</accession>
<feature type="region of interest" description="Disordered" evidence="1">
    <location>
        <begin position="508"/>
        <end position="530"/>
    </location>
</feature>
<feature type="compositionally biased region" description="Acidic residues" evidence="1">
    <location>
        <begin position="18"/>
        <end position="29"/>
    </location>
</feature>
<evidence type="ECO:0000313" key="2">
    <source>
        <dbReference type="EMBL" id="BET25064.1"/>
    </source>
</evidence>
<gene>
    <name evidence="2" type="ORF">RGQ30_05650</name>
</gene>
<dbReference type="RefSeq" id="WP_130558422.1">
    <property type="nucleotide sequence ID" value="NZ_AP028947.1"/>
</dbReference>
<feature type="region of interest" description="Disordered" evidence="1">
    <location>
        <begin position="1045"/>
        <end position="1064"/>
    </location>
</feature>